<dbReference type="Pfam" id="PF07679">
    <property type="entry name" value="I-set"/>
    <property type="match status" value="1"/>
</dbReference>
<dbReference type="InterPro" id="IPR013783">
    <property type="entry name" value="Ig-like_fold"/>
</dbReference>
<evidence type="ECO:0000313" key="4">
    <source>
        <dbReference type="Proteomes" id="UP001434883"/>
    </source>
</evidence>
<reference evidence="3 4" key="1">
    <citation type="submission" date="2021-06" db="EMBL/GenBank/DDBJ databases">
        <authorList>
            <person name="Palmer J.M."/>
        </authorList>
    </citation>
    <scope>NUCLEOTIDE SEQUENCE [LARGE SCALE GENOMIC DNA]</scope>
    <source>
        <strain evidence="3 4">XC_2019</strain>
        <tissue evidence="3">Muscle</tissue>
    </source>
</reference>
<dbReference type="SMART" id="SM00409">
    <property type="entry name" value="IG"/>
    <property type="match status" value="2"/>
</dbReference>
<keyword evidence="4" id="KW-1185">Reference proteome</keyword>
<dbReference type="InterPro" id="IPR007110">
    <property type="entry name" value="Ig-like_dom"/>
</dbReference>
<organism evidence="3 4">
    <name type="scientific">Xenoophorus captivus</name>
    <dbReference type="NCBI Taxonomy" id="1517983"/>
    <lineage>
        <taxon>Eukaryota</taxon>
        <taxon>Metazoa</taxon>
        <taxon>Chordata</taxon>
        <taxon>Craniata</taxon>
        <taxon>Vertebrata</taxon>
        <taxon>Euteleostomi</taxon>
        <taxon>Actinopterygii</taxon>
        <taxon>Neopterygii</taxon>
        <taxon>Teleostei</taxon>
        <taxon>Neoteleostei</taxon>
        <taxon>Acanthomorphata</taxon>
        <taxon>Ovalentaria</taxon>
        <taxon>Atherinomorphae</taxon>
        <taxon>Cyprinodontiformes</taxon>
        <taxon>Goodeidae</taxon>
        <taxon>Xenoophorus</taxon>
    </lineage>
</organism>
<accession>A0ABV0SF24</accession>
<feature type="domain" description="Ig-like" evidence="2">
    <location>
        <begin position="1"/>
        <end position="83"/>
    </location>
</feature>
<sequence length="189" mass="21095">MLPKMSRVFTAGTVQRVTCQPPRGKPDPTVWWEREGQMVPTEGRVYQEGQDLVLSPTEEGDSGVYTCVAHNKAGRRTQEVTFTVATAPVWVSKPLDSSLEEGKPGYLHCYAKASPQPEVSWYRSGMEITPEDSRFKLFPNGTLRINNVEVYDAHMYGCDTRTISGRLSGHARVTVLGMLQGNRSADHYD</sequence>
<dbReference type="InterPro" id="IPR003599">
    <property type="entry name" value="Ig_sub"/>
</dbReference>
<dbReference type="PANTHER" id="PTHR10075:SF103">
    <property type="entry name" value="ROUNDABOUT HOMOLOG 4"/>
    <property type="match status" value="1"/>
</dbReference>
<feature type="domain" description="Ig-like" evidence="2">
    <location>
        <begin position="88"/>
        <end position="174"/>
    </location>
</feature>
<dbReference type="Gene3D" id="2.60.40.10">
    <property type="entry name" value="Immunoglobulins"/>
    <property type="match status" value="2"/>
</dbReference>
<keyword evidence="1" id="KW-0393">Immunoglobulin domain</keyword>
<dbReference type="PROSITE" id="PS50835">
    <property type="entry name" value="IG_LIKE"/>
    <property type="match status" value="2"/>
</dbReference>
<dbReference type="Pfam" id="PF13927">
    <property type="entry name" value="Ig_3"/>
    <property type="match status" value="1"/>
</dbReference>
<comment type="caution">
    <text evidence="3">The sequence shown here is derived from an EMBL/GenBank/DDBJ whole genome shotgun (WGS) entry which is preliminary data.</text>
</comment>
<dbReference type="InterPro" id="IPR003598">
    <property type="entry name" value="Ig_sub2"/>
</dbReference>
<dbReference type="Proteomes" id="UP001434883">
    <property type="component" value="Unassembled WGS sequence"/>
</dbReference>
<name>A0ABV0SF24_9TELE</name>
<dbReference type="EMBL" id="JAHRIN010078392">
    <property type="protein sequence ID" value="MEQ2219150.1"/>
    <property type="molecule type" value="Genomic_DNA"/>
</dbReference>
<gene>
    <name evidence="3" type="ORF">XENOCAPTIV_013279</name>
</gene>
<dbReference type="SMART" id="SM00408">
    <property type="entry name" value="IGc2"/>
    <property type="match status" value="2"/>
</dbReference>
<protein>
    <recommendedName>
        <fullName evidence="2">Ig-like domain-containing protein</fullName>
    </recommendedName>
</protein>
<dbReference type="SUPFAM" id="SSF48726">
    <property type="entry name" value="Immunoglobulin"/>
    <property type="match status" value="2"/>
</dbReference>
<evidence type="ECO:0000313" key="3">
    <source>
        <dbReference type="EMBL" id="MEQ2219150.1"/>
    </source>
</evidence>
<dbReference type="PANTHER" id="PTHR10075">
    <property type="entry name" value="BASIGIN RELATED"/>
    <property type="match status" value="1"/>
</dbReference>
<evidence type="ECO:0000256" key="1">
    <source>
        <dbReference type="ARBA" id="ARBA00023319"/>
    </source>
</evidence>
<dbReference type="InterPro" id="IPR013098">
    <property type="entry name" value="Ig_I-set"/>
</dbReference>
<dbReference type="InterPro" id="IPR036179">
    <property type="entry name" value="Ig-like_dom_sf"/>
</dbReference>
<evidence type="ECO:0000259" key="2">
    <source>
        <dbReference type="PROSITE" id="PS50835"/>
    </source>
</evidence>
<proteinExistence type="predicted"/>